<dbReference type="Proteomes" id="UP000593571">
    <property type="component" value="Unassembled WGS sequence"/>
</dbReference>
<reference evidence="2 3" key="1">
    <citation type="journal article" date="2020" name="Nature">
        <title>Six reference-quality genomes reveal evolution of bat adaptations.</title>
        <authorList>
            <person name="Jebb D."/>
            <person name="Huang Z."/>
            <person name="Pippel M."/>
            <person name="Hughes G.M."/>
            <person name="Lavrichenko K."/>
            <person name="Devanna P."/>
            <person name="Winkler S."/>
            <person name="Jermiin L.S."/>
            <person name="Skirmuntt E.C."/>
            <person name="Katzourakis A."/>
            <person name="Burkitt-Gray L."/>
            <person name="Ray D.A."/>
            <person name="Sullivan K.A.M."/>
            <person name="Roscito J.G."/>
            <person name="Kirilenko B.M."/>
            <person name="Davalos L.M."/>
            <person name="Corthals A.P."/>
            <person name="Power M.L."/>
            <person name="Jones G."/>
            <person name="Ransome R.D."/>
            <person name="Dechmann D.K.N."/>
            <person name="Locatelli A.G."/>
            <person name="Puechmaille S.J."/>
            <person name="Fedrigo O."/>
            <person name="Jarvis E.D."/>
            <person name="Hiller M."/>
            <person name="Vernes S.C."/>
            <person name="Myers E.W."/>
            <person name="Teeling E.C."/>
        </authorList>
    </citation>
    <scope>NUCLEOTIDE SEQUENCE [LARGE SCALE GENOMIC DNA]</scope>
    <source>
        <strain evidence="2">MRouAeg1</strain>
        <tissue evidence="2">Muscle</tissue>
    </source>
</reference>
<keyword evidence="3" id="KW-1185">Reference proteome</keyword>
<dbReference type="EMBL" id="JACASE010000009">
    <property type="protein sequence ID" value="KAF6435805.1"/>
    <property type="molecule type" value="Genomic_DNA"/>
</dbReference>
<feature type="region of interest" description="Disordered" evidence="1">
    <location>
        <begin position="1"/>
        <end position="25"/>
    </location>
</feature>
<organism evidence="2 3">
    <name type="scientific">Rousettus aegyptiacus</name>
    <name type="common">Egyptian fruit bat</name>
    <name type="synonym">Pteropus aegyptiacus</name>
    <dbReference type="NCBI Taxonomy" id="9407"/>
    <lineage>
        <taxon>Eukaryota</taxon>
        <taxon>Metazoa</taxon>
        <taxon>Chordata</taxon>
        <taxon>Craniata</taxon>
        <taxon>Vertebrata</taxon>
        <taxon>Euteleostomi</taxon>
        <taxon>Mammalia</taxon>
        <taxon>Eutheria</taxon>
        <taxon>Laurasiatheria</taxon>
        <taxon>Chiroptera</taxon>
        <taxon>Yinpterochiroptera</taxon>
        <taxon>Pteropodoidea</taxon>
        <taxon>Pteropodidae</taxon>
        <taxon>Rousettinae</taxon>
        <taxon>Rousettus</taxon>
    </lineage>
</organism>
<proteinExistence type="predicted"/>
<feature type="region of interest" description="Disordered" evidence="1">
    <location>
        <begin position="61"/>
        <end position="124"/>
    </location>
</feature>
<dbReference type="AlphaFoldDB" id="A0A7J8EKK2"/>
<feature type="compositionally biased region" description="Basic and acidic residues" evidence="1">
    <location>
        <begin position="1"/>
        <end position="10"/>
    </location>
</feature>
<sequence>MSATEERDLTQDIQVRSDNVVDHDPGLISAPVGTAEGLDGVAEIAAVLAAQVVTRALQEAESWQMSTEPIVKNRDIHPTEKKEDMEEKLKEGHEKERRDHHSKKEQNGLKEENHEQAQEEGAEVIIEACDGIEGDERETMNLCFKNLRFSDVQ</sequence>
<evidence type="ECO:0000256" key="1">
    <source>
        <dbReference type="SAM" id="MobiDB-lite"/>
    </source>
</evidence>
<evidence type="ECO:0000313" key="3">
    <source>
        <dbReference type="Proteomes" id="UP000593571"/>
    </source>
</evidence>
<evidence type="ECO:0000313" key="2">
    <source>
        <dbReference type="EMBL" id="KAF6435805.1"/>
    </source>
</evidence>
<comment type="caution">
    <text evidence="2">The sequence shown here is derived from an EMBL/GenBank/DDBJ whole genome shotgun (WGS) entry which is preliminary data.</text>
</comment>
<name>A0A7J8EKK2_ROUAE</name>
<protein>
    <submittedName>
        <fullName evidence="2">Uncharacterized protein</fullName>
    </submittedName>
</protein>
<accession>A0A7J8EKK2</accession>
<gene>
    <name evidence="2" type="ORF">HJG63_012529</name>
</gene>
<feature type="compositionally biased region" description="Basic and acidic residues" evidence="1">
    <location>
        <begin position="71"/>
        <end position="117"/>
    </location>
</feature>